<keyword evidence="2" id="KW-0812">Transmembrane</keyword>
<dbReference type="PANTHER" id="PTHR47399">
    <property type="entry name" value="TRANSMEMBRANE PROTEIN 121B"/>
    <property type="match status" value="1"/>
</dbReference>
<feature type="transmembrane region" description="Helical" evidence="2">
    <location>
        <begin position="119"/>
        <end position="140"/>
    </location>
</feature>
<accession>A0A8D8YRW0</accession>
<evidence type="ECO:0000313" key="3">
    <source>
        <dbReference type="EMBL" id="CAG6733381.1"/>
    </source>
</evidence>
<reference evidence="3" key="1">
    <citation type="submission" date="2021-05" db="EMBL/GenBank/DDBJ databases">
        <authorList>
            <person name="Alioto T."/>
            <person name="Alioto T."/>
            <person name="Gomez Garrido J."/>
        </authorList>
    </citation>
    <scope>NUCLEOTIDE SEQUENCE</scope>
</reference>
<dbReference type="EMBL" id="HBUF01631804">
    <property type="protein sequence ID" value="CAG6783332.1"/>
    <property type="molecule type" value="Transcribed_RNA"/>
</dbReference>
<dbReference type="AlphaFoldDB" id="A0A8D8YRW0"/>
<evidence type="ECO:0000256" key="2">
    <source>
        <dbReference type="SAM" id="Phobius"/>
    </source>
</evidence>
<feature type="transmembrane region" description="Helical" evidence="2">
    <location>
        <begin position="22"/>
        <end position="43"/>
    </location>
</feature>
<feature type="transmembrane region" description="Helical" evidence="2">
    <location>
        <begin position="152"/>
        <end position="171"/>
    </location>
</feature>
<keyword evidence="2" id="KW-0472">Membrane</keyword>
<feature type="transmembrane region" description="Helical" evidence="2">
    <location>
        <begin position="55"/>
        <end position="76"/>
    </location>
</feature>
<dbReference type="InterPro" id="IPR026624">
    <property type="entry name" value="CECR6"/>
</dbReference>
<dbReference type="PANTHER" id="PTHR47399:SF1">
    <property type="entry name" value="TRANSMEMBRANE PROTEIN 121B"/>
    <property type="match status" value="1"/>
</dbReference>
<sequence length="355" mass="40852">MPEPQAKSKCCLKLSKKVKFTIFHLLDSVLLLAVQIIQGAVLNHYIIAHYKQHQYLLYGLDLSCSAIFVIALYSSYQYISYCIDHNECPDKRYTASPKRLLSRFPTSKLGMLPLSYLSWLIYVAILLIKIQIIFGVDLFVILQENNSFAPQLLKIIIGLSSLVFLLLVEAHNQLEVHSERYNYVTSVCSKVGIEIFDSVSLLSVLLLGDQVPPPFEHLVFVLAGLNFLLPALSLYRLSLPDTLMSKLDDKYPLQLMHHLSRTFLIEIPFLTVRMFLWITYEEEASMFMMKNIFNILVTFRTLHPELVEFLSRDDRRDEVEMEGRGEVDGGVLKGVEERGEYIPHFECEPLRRAVL</sequence>
<dbReference type="EMBL" id="HBUF01389685">
    <property type="protein sequence ID" value="CAG6733381.1"/>
    <property type="molecule type" value="Transcribed_RNA"/>
</dbReference>
<dbReference type="EMBL" id="HBUF01225935">
    <property type="protein sequence ID" value="CAG6671365.1"/>
    <property type="molecule type" value="Transcribed_RNA"/>
</dbReference>
<dbReference type="EMBL" id="HBUF01631803">
    <property type="protein sequence ID" value="CAG6783331.1"/>
    <property type="molecule type" value="Transcribed_RNA"/>
</dbReference>
<dbReference type="EMBL" id="HBUF01631802">
    <property type="protein sequence ID" value="CAG6783330.1"/>
    <property type="molecule type" value="Transcribed_RNA"/>
</dbReference>
<dbReference type="Pfam" id="PF14997">
    <property type="entry name" value="CECR6_TMEM121"/>
    <property type="match status" value="1"/>
</dbReference>
<keyword evidence="2" id="KW-1133">Transmembrane helix</keyword>
<organism evidence="3">
    <name type="scientific">Cacopsylla melanoneura</name>
    <dbReference type="NCBI Taxonomy" id="428564"/>
    <lineage>
        <taxon>Eukaryota</taxon>
        <taxon>Metazoa</taxon>
        <taxon>Ecdysozoa</taxon>
        <taxon>Arthropoda</taxon>
        <taxon>Hexapoda</taxon>
        <taxon>Insecta</taxon>
        <taxon>Pterygota</taxon>
        <taxon>Neoptera</taxon>
        <taxon>Paraneoptera</taxon>
        <taxon>Hemiptera</taxon>
        <taxon>Sternorrhyncha</taxon>
        <taxon>Psylloidea</taxon>
        <taxon>Psyllidae</taxon>
        <taxon>Psyllinae</taxon>
        <taxon>Cacopsylla</taxon>
    </lineage>
</organism>
<dbReference type="EMBL" id="HBUF01225937">
    <property type="protein sequence ID" value="CAG6671367.1"/>
    <property type="molecule type" value="Transcribed_RNA"/>
</dbReference>
<proteinExistence type="inferred from homology"/>
<protein>
    <submittedName>
        <fullName evidence="3">Uncharacterized protein</fullName>
    </submittedName>
</protein>
<feature type="transmembrane region" description="Helical" evidence="2">
    <location>
        <begin position="218"/>
        <end position="238"/>
    </location>
</feature>
<feature type="transmembrane region" description="Helical" evidence="2">
    <location>
        <begin position="258"/>
        <end position="280"/>
    </location>
</feature>
<comment type="similarity">
    <text evidence="1">Belongs to the TMEM121 family.</text>
</comment>
<dbReference type="InterPro" id="IPR032776">
    <property type="entry name" value="CECR6/TMEM121"/>
</dbReference>
<evidence type="ECO:0000256" key="1">
    <source>
        <dbReference type="ARBA" id="ARBA00007711"/>
    </source>
</evidence>
<dbReference type="EMBL" id="HBUF01389684">
    <property type="protein sequence ID" value="CAG6733380.1"/>
    <property type="molecule type" value="Transcribed_RNA"/>
</dbReference>
<name>A0A8D8YRW0_9HEMI</name>
<dbReference type="EMBL" id="HBUF01389683">
    <property type="protein sequence ID" value="CAG6733379.1"/>
    <property type="molecule type" value="Transcribed_RNA"/>
</dbReference>